<dbReference type="Pfam" id="PF07557">
    <property type="entry name" value="Shugoshin_C"/>
    <property type="match status" value="1"/>
</dbReference>
<gene>
    <name evidence="12" type="ORF">PODLI_1B018817</name>
</gene>
<keyword evidence="8" id="KW-0137">Centromere</keyword>
<dbReference type="AlphaFoldDB" id="A0AA35NVF9"/>
<keyword evidence="4" id="KW-0132">Cell division</keyword>
<keyword evidence="5" id="KW-0159">Chromosome partition</keyword>
<evidence type="ECO:0000256" key="3">
    <source>
        <dbReference type="ARBA" id="ARBA00022454"/>
    </source>
</evidence>
<reference evidence="12" key="1">
    <citation type="submission" date="2022-12" db="EMBL/GenBank/DDBJ databases">
        <authorList>
            <person name="Alioto T."/>
            <person name="Alioto T."/>
            <person name="Gomez Garrido J."/>
        </authorList>
    </citation>
    <scope>NUCLEOTIDE SEQUENCE</scope>
</reference>
<feature type="region of interest" description="Disordered" evidence="10">
    <location>
        <begin position="808"/>
        <end position="829"/>
    </location>
</feature>
<comment type="subcellular location">
    <subcellularLocation>
        <location evidence="1">Chromosome</location>
        <location evidence="1">Centromere</location>
    </subcellularLocation>
</comment>
<protein>
    <submittedName>
        <fullName evidence="12">Shugoshin 2 isoform X1</fullName>
    </submittedName>
</protein>
<name>A0AA35NVF9_9SAUR</name>
<evidence type="ECO:0000313" key="12">
    <source>
        <dbReference type="EMBL" id="CAI5761977.1"/>
    </source>
</evidence>
<feature type="domain" description="Shugoshin C-terminal" evidence="11">
    <location>
        <begin position="828"/>
        <end position="847"/>
    </location>
</feature>
<keyword evidence="13" id="KW-1185">Reference proteome</keyword>
<dbReference type="InterPro" id="IPR038889">
    <property type="entry name" value="Shugoshin1/2"/>
</dbReference>
<evidence type="ECO:0000256" key="6">
    <source>
        <dbReference type="ARBA" id="ARBA00023054"/>
    </source>
</evidence>
<evidence type="ECO:0000259" key="11">
    <source>
        <dbReference type="Pfam" id="PF07557"/>
    </source>
</evidence>
<dbReference type="GO" id="GO:0051177">
    <property type="term" value="P:meiotic sister chromatid cohesion"/>
    <property type="evidence" value="ECO:0007669"/>
    <property type="project" value="TreeGrafter"/>
</dbReference>
<evidence type="ECO:0000256" key="10">
    <source>
        <dbReference type="SAM" id="MobiDB-lite"/>
    </source>
</evidence>
<evidence type="ECO:0000256" key="5">
    <source>
        <dbReference type="ARBA" id="ARBA00022829"/>
    </source>
</evidence>
<proteinExistence type="inferred from homology"/>
<evidence type="ECO:0000256" key="8">
    <source>
        <dbReference type="ARBA" id="ARBA00023328"/>
    </source>
</evidence>
<keyword evidence="6 9" id="KW-0175">Coiled coil</keyword>
<keyword evidence="7" id="KW-0131">Cell cycle</keyword>
<evidence type="ECO:0000256" key="4">
    <source>
        <dbReference type="ARBA" id="ARBA00022618"/>
    </source>
</evidence>
<dbReference type="GO" id="GO:0045132">
    <property type="term" value="P:meiotic chromosome segregation"/>
    <property type="evidence" value="ECO:0007669"/>
    <property type="project" value="InterPro"/>
</dbReference>
<comment type="similarity">
    <text evidence="2">Belongs to the shugoshin family.</text>
</comment>
<evidence type="ECO:0000313" key="13">
    <source>
        <dbReference type="Proteomes" id="UP001178461"/>
    </source>
</evidence>
<accession>A0AA35NVF9</accession>
<dbReference type="PANTHER" id="PTHR21577">
    <property type="entry name" value="SHUGOSHIN"/>
    <property type="match status" value="1"/>
</dbReference>
<dbReference type="InterPro" id="IPR011515">
    <property type="entry name" value="Shugoshin_C"/>
</dbReference>
<evidence type="ECO:0000256" key="7">
    <source>
        <dbReference type="ARBA" id="ARBA00023306"/>
    </source>
</evidence>
<evidence type="ECO:0000256" key="2">
    <source>
        <dbReference type="ARBA" id="ARBA00010845"/>
    </source>
</evidence>
<sequence length="877" mass="99266">MESNLFPEASSSLIFGDIKRRVGGKKNGSLKAGKLNASLACKIKTKMRSNSSLFKISLKHNNKALAMALSAEKENSRKLKNEKLLLQKEVDELHLQNVLLRQKLNRMNKILIELEAFVNNNISTAIEMNTLSEHIQKPLAMEKDHCNSSGQQPEISDQPIRTIRQHVSTQTEEHDGNQQSNISVCVADDLVTSKETAADQINAELFVSEKNTSKSSETNKIETVFIANKFTKENPSCMDQMSSRTFKLDLDNASSVEKYERQSKAHNSPLLIHRYVTERKKRGLSCTSNIQSTINNFESKTEQNSILHCDTDKVHTIGQIAPKDVSCTKSSQPRKESDHINKLCFINGKKPEETVYDADMELTASELGEILLIKSKAKVENAKIVKTDNISANLRKVKTKSTEKQIEDKYNIKPKKCNEKVPSNGKVKDIDIVESKNVLPPEKGLFQMRNDQQMKLKNTNKLGEDFKNSNKNDRQVHPLRLVDLRQTTHVLETEKMKDTIFETAQNSDNQVPEHNFNIPSGKVPLEGYSIESLPPVQSCVVSIQDLDINETYPVVSKIKKSHYSEMENGQYLKGPRSKVCNSNSQTIQDEKTDIKSGFNKREVSSSFGTTTERSAHALGIPKTDQINEEFSHGDKRRIFAKAGRKTYIIYPSSQKKTSVKQKLHDENAYTENIHEGKENIQRNSNVQHVTISCYLKKAAEGCVETSEERVDSTPNPSKMTYSVSSCDQGKSIEKVISNNTEVATEFHKIPKNIPVLKNPETLQFSRIYQEENYYASTENVNIICEESCSKRPVSDFGRKPLQELTNIKAPSLPKPNKDLEENSTSPVRRRRATVCYKEPKINSKLRRGDKFTDTEFLNAPVFKVRNKQSFKSKSRLL</sequence>
<keyword evidence="3" id="KW-0158">Chromosome</keyword>
<dbReference type="GO" id="GO:0000776">
    <property type="term" value="C:kinetochore"/>
    <property type="evidence" value="ECO:0007669"/>
    <property type="project" value="TreeGrafter"/>
</dbReference>
<dbReference type="GO" id="GO:0051301">
    <property type="term" value="P:cell division"/>
    <property type="evidence" value="ECO:0007669"/>
    <property type="project" value="UniProtKB-KW"/>
</dbReference>
<dbReference type="EMBL" id="OX395126">
    <property type="protein sequence ID" value="CAI5761977.1"/>
    <property type="molecule type" value="Genomic_DNA"/>
</dbReference>
<organism evidence="12 13">
    <name type="scientific">Podarcis lilfordi</name>
    <name type="common">Lilford's wall lizard</name>
    <dbReference type="NCBI Taxonomy" id="74358"/>
    <lineage>
        <taxon>Eukaryota</taxon>
        <taxon>Metazoa</taxon>
        <taxon>Chordata</taxon>
        <taxon>Craniata</taxon>
        <taxon>Vertebrata</taxon>
        <taxon>Euteleostomi</taxon>
        <taxon>Lepidosauria</taxon>
        <taxon>Squamata</taxon>
        <taxon>Bifurcata</taxon>
        <taxon>Unidentata</taxon>
        <taxon>Episquamata</taxon>
        <taxon>Laterata</taxon>
        <taxon>Lacertibaenia</taxon>
        <taxon>Lacertidae</taxon>
        <taxon>Podarcis</taxon>
    </lineage>
</organism>
<evidence type="ECO:0000256" key="9">
    <source>
        <dbReference type="SAM" id="Coils"/>
    </source>
</evidence>
<dbReference type="GO" id="GO:0005634">
    <property type="term" value="C:nucleus"/>
    <property type="evidence" value="ECO:0007669"/>
    <property type="project" value="InterPro"/>
</dbReference>
<dbReference type="Proteomes" id="UP001178461">
    <property type="component" value="Chromosome 1"/>
</dbReference>
<dbReference type="PANTHER" id="PTHR21577:SF3">
    <property type="entry name" value="SHUGOSHIN 1-RELATED"/>
    <property type="match status" value="1"/>
</dbReference>
<evidence type="ECO:0000256" key="1">
    <source>
        <dbReference type="ARBA" id="ARBA00004584"/>
    </source>
</evidence>
<feature type="coiled-coil region" evidence="9">
    <location>
        <begin position="62"/>
        <end position="96"/>
    </location>
</feature>